<dbReference type="KEGG" id="lll:129797358"/>
<dbReference type="GeneID" id="129797358"/>
<proteinExistence type="inferred from homology"/>
<evidence type="ECO:0000256" key="12">
    <source>
        <dbReference type="SAM" id="Phobius"/>
    </source>
</evidence>
<dbReference type="Pfam" id="PF06374">
    <property type="entry name" value="NDUF_C2"/>
    <property type="match status" value="1"/>
</dbReference>
<keyword evidence="3 11" id="KW-0813">Transport</keyword>
<dbReference type="VEuPathDB" id="VectorBase:LLOJ007344"/>
<dbReference type="GO" id="GO:0006120">
    <property type="term" value="P:mitochondrial electron transport, NADH to ubiquinone"/>
    <property type="evidence" value="ECO:0007669"/>
    <property type="project" value="InterPro"/>
</dbReference>
<keyword evidence="6 11" id="KW-0999">Mitochondrion inner membrane</keyword>
<evidence type="ECO:0000256" key="5">
    <source>
        <dbReference type="ARBA" id="ARBA00022692"/>
    </source>
</evidence>
<evidence type="ECO:0000256" key="11">
    <source>
        <dbReference type="PIRNR" id="PIRNR017834"/>
    </source>
</evidence>
<dbReference type="EMBL" id="AJWK01024389">
    <property type="status" value="NOT_ANNOTATED_CDS"/>
    <property type="molecule type" value="Genomic_DNA"/>
</dbReference>
<evidence type="ECO:0000256" key="7">
    <source>
        <dbReference type="ARBA" id="ARBA00022982"/>
    </source>
</evidence>
<dbReference type="AlphaFoldDB" id="A0A1B0CR45"/>
<organism evidence="14 15">
    <name type="scientific">Lutzomyia longipalpis</name>
    <name type="common">Sand fly</name>
    <dbReference type="NCBI Taxonomy" id="7200"/>
    <lineage>
        <taxon>Eukaryota</taxon>
        <taxon>Metazoa</taxon>
        <taxon>Ecdysozoa</taxon>
        <taxon>Arthropoda</taxon>
        <taxon>Hexapoda</taxon>
        <taxon>Insecta</taxon>
        <taxon>Pterygota</taxon>
        <taxon>Neoptera</taxon>
        <taxon>Endopterygota</taxon>
        <taxon>Diptera</taxon>
        <taxon>Nematocera</taxon>
        <taxon>Psychodoidea</taxon>
        <taxon>Psychodidae</taxon>
        <taxon>Lutzomyia</taxon>
        <taxon>Lutzomyia</taxon>
    </lineage>
</organism>
<comment type="subcellular location">
    <subcellularLocation>
        <location evidence="1">Mitochondrion inner membrane</location>
        <topology evidence="1">Single-pass membrane protein</topology>
        <orientation evidence="1">Matrix side</orientation>
    </subcellularLocation>
</comment>
<keyword evidence="8 12" id="KW-1133">Transmembrane helix</keyword>
<dbReference type="PANTHER" id="PTHR13099">
    <property type="entry name" value="NADH-UBIQUINONE OXIDOREDUCTASE SUBUNIT B14.5B"/>
    <property type="match status" value="1"/>
</dbReference>
<accession>A0A1B0CR45</accession>
<evidence type="ECO:0000313" key="13">
    <source>
        <dbReference type="EMBL" id="MBC1174300.1"/>
    </source>
</evidence>
<reference evidence="14" key="3">
    <citation type="submission" date="2020-05" db="UniProtKB">
        <authorList>
            <consortium name="EnsemblMetazoa"/>
        </authorList>
    </citation>
    <scope>IDENTIFICATION</scope>
    <source>
        <strain evidence="14">Jacobina</strain>
    </source>
</reference>
<dbReference type="EnsemblMetazoa" id="LLOJ007344-RA">
    <property type="protein sequence ID" value="LLOJ007344-PA"/>
    <property type="gene ID" value="LLOJ007344"/>
</dbReference>
<reference evidence="13" key="2">
    <citation type="journal article" date="2020" name="BMC">
        <title>Leishmania infection induces a limited differential gene expression in the sand fly midgut.</title>
        <authorList>
            <person name="Coutinho-Abreu I.V."/>
            <person name="Serafim T.D."/>
            <person name="Meneses C."/>
            <person name="Kamhawi S."/>
            <person name="Oliveira F."/>
            <person name="Valenzuela J.G."/>
        </authorList>
    </citation>
    <scope>NUCLEOTIDE SEQUENCE</scope>
    <source>
        <strain evidence="13">Jacobina</strain>
        <tissue evidence="13">Midgut</tissue>
    </source>
</reference>
<comment type="function">
    <text evidence="11">Accessory subunit of the mitochondrial membrane respiratory chain NADH dehydrogenase (Complex I), that is believed not to be involved in catalysis. Complex I functions in the transfer of electrons from NADH to the respiratory chain. The immediate electron acceptor for the enzyme is believed to be ubiquinone.</text>
</comment>
<feature type="transmembrane region" description="Helical" evidence="12">
    <location>
        <begin position="23"/>
        <end position="42"/>
    </location>
</feature>
<comment type="similarity">
    <text evidence="2 11">Belongs to the complex I NDUFC2 subunit family.</text>
</comment>
<keyword evidence="9 11" id="KW-0496">Mitochondrion</keyword>
<dbReference type="PANTHER" id="PTHR13099:SF0">
    <property type="entry name" value="NADH DEHYDROGENASE [UBIQUINONE] 1 SUBUNIT C2-RELATED"/>
    <property type="match status" value="1"/>
</dbReference>
<dbReference type="RefSeq" id="XP_055695783.1">
    <property type="nucleotide sequence ID" value="XM_055839808.1"/>
</dbReference>
<dbReference type="OrthoDB" id="6329847at2759"/>
<keyword evidence="15" id="KW-1185">Reference proteome</keyword>
<dbReference type="GO" id="GO:0005743">
    <property type="term" value="C:mitochondrial inner membrane"/>
    <property type="evidence" value="ECO:0007669"/>
    <property type="project" value="UniProtKB-SubCell"/>
</dbReference>
<protein>
    <recommendedName>
        <fullName evidence="11">NADH dehydrogenase [ubiquinone] 1 subunit C2</fullName>
    </recommendedName>
</protein>
<evidence type="ECO:0000256" key="8">
    <source>
        <dbReference type="ARBA" id="ARBA00022989"/>
    </source>
</evidence>
<reference evidence="15" key="1">
    <citation type="submission" date="2012-05" db="EMBL/GenBank/DDBJ databases">
        <title>Whole Genome Assembly of Lutzomyia longipalpis.</title>
        <authorList>
            <person name="Richards S."/>
            <person name="Qu C."/>
            <person name="Dillon R."/>
            <person name="Worley K."/>
            <person name="Scherer S."/>
            <person name="Batterton M."/>
            <person name="Taylor A."/>
            <person name="Hawes A."/>
            <person name="Hernandez B."/>
            <person name="Kovar C."/>
            <person name="Mandapat C."/>
            <person name="Pham C."/>
            <person name="Qu C."/>
            <person name="Jing C."/>
            <person name="Bess C."/>
            <person name="Bandaranaike D."/>
            <person name="Ngo D."/>
            <person name="Ongeri F."/>
            <person name="Arias F."/>
            <person name="Lara F."/>
            <person name="Weissenberger G."/>
            <person name="Kamau G."/>
            <person name="Han H."/>
            <person name="Shen H."/>
            <person name="Dinh H."/>
            <person name="Khalil I."/>
            <person name="Jones J."/>
            <person name="Shafer J."/>
            <person name="Jayaseelan J."/>
            <person name="Quiroz J."/>
            <person name="Blankenburg K."/>
            <person name="Nguyen L."/>
            <person name="Jackson L."/>
            <person name="Francisco L."/>
            <person name="Tang L.-Y."/>
            <person name="Pu L.-L."/>
            <person name="Perales L."/>
            <person name="Lorensuhewa L."/>
            <person name="Munidasa M."/>
            <person name="Coyle M."/>
            <person name="Taylor M."/>
            <person name="Puazo M."/>
            <person name="Firestine M."/>
            <person name="Scheel M."/>
            <person name="Javaid M."/>
            <person name="Wang M."/>
            <person name="Li M."/>
            <person name="Tabassum N."/>
            <person name="Saada N."/>
            <person name="Osuji N."/>
            <person name="Aqrawi P."/>
            <person name="Fu Q."/>
            <person name="Thornton R."/>
            <person name="Raj R."/>
            <person name="Goodspeed R."/>
            <person name="Mata R."/>
            <person name="Najjar R."/>
            <person name="Gubbala S."/>
            <person name="Lee S."/>
            <person name="Denson S."/>
            <person name="Patil S."/>
            <person name="Macmil S."/>
            <person name="Qi S."/>
            <person name="Matskevitch T."/>
            <person name="Palculict T."/>
            <person name="Mathew T."/>
            <person name="Vee V."/>
            <person name="Velamala V."/>
            <person name="Korchina V."/>
            <person name="Cai W."/>
            <person name="Liu W."/>
            <person name="Dai W."/>
            <person name="Zou X."/>
            <person name="Zhu Y."/>
            <person name="Zhang Y."/>
            <person name="Wu Y.-Q."/>
            <person name="Xin Y."/>
            <person name="Nazarath L."/>
            <person name="Kovar C."/>
            <person name="Han Y."/>
            <person name="Muzny D."/>
            <person name="Gibbs R."/>
        </authorList>
    </citation>
    <scope>NUCLEOTIDE SEQUENCE [LARGE SCALE GENOMIC DNA]</scope>
    <source>
        <strain evidence="15">Jacobina</strain>
    </source>
</reference>
<evidence type="ECO:0000256" key="2">
    <source>
        <dbReference type="ARBA" id="ARBA00008674"/>
    </source>
</evidence>
<evidence type="ECO:0000256" key="3">
    <source>
        <dbReference type="ARBA" id="ARBA00022448"/>
    </source>
</evidence>
<evidence type="ECO:0000256" key="9">
    <source>
        <dbReference type="ARBA" id="ARBA00023128"/>
    </source>
</evidence>
<keyword evidence="5 12" id="KW-0812">Transmembrane</keyword>
<dbReference type="Proteomes" id="UP000092461">
    <property type="component" value="Unassembled WGS sequence"/>
</dbReference>
<evidence type="ECO:0000256" key="1">
    <source>
        <dbReference type="ARBA" id="ARBA00004298"/>
    </source>
</evidence>
<name>A0A1B0CR45_LUTLO</name>
<keyword evidence="4 11" id="KW-0679">Respiratory chain</keyword>
<dbReference type="InterPro" id="IPR009423">
    <property type="entry name" value="NDUC2"/>
</dbReference>
<dbReference type="EMBL" id="GITU01005597">
    <property type="protein sequence ID" value="MBC1174300.1"/>
    <property type="molecule type" value="Transcribed_RNA"/>
</dbReference>
<dbReference type="VEuPathDB" id="VectorBase:LLONM1_004827"/>
<evidence type="ECO:0000313" key="14">
    <source>
        <dbReference type="EnsemblMetazoa" id="LLOJ007344-PA"/>
    </source>
</evidence>
<sequence length="113" mass="13434">MTSPLDLLKYDETRERPWLADKWGAILGGTMGFGFACWVNFLRQRPVLSGLQKHMAFPLIGATVCHFLDRYRDKYMAERDAVLRHYIELHPEDFPTPERKKWSEVIERWIPIR</sequence>
<evidence type="ECO:0000256" key="6">
    <source>
        <dbReference type="ARBA" id="ARBA00022792"/>
    </source>
</evidence>
<keyword evidence="7 11" id="KW-0249">Electron transport</keyword>
<keyword evidence="10 11" id="KW-0472">Membrane</keyword>
<dbReference type="PIRSF" id="PIRSF017834">
    <property type="entry name" value="NADH-UbQ_OxRdtase_b14.5b"/>
    <property type="match status" value="1"/>
</dbReference>
<dbReference type="CTD" id="33528"/>
<evidence type="ECO:0000256" key="4">
    <source>
        <dbReference type="ARBA" id="ARBA00022660"/>
    </source>
</evidence>
<evidence type="ECO:0000313" key="15">
    <source>
        <dbReference type="Proteomes" id="UP000092461"/>
    </source>
</evidence>
<evidence type="ECO:0000256" key="10">
    <source>
        <dbReference type="ARBA" id="ARBA00023136"/>
    </source>
</evidence>
<keyword evidence="13" id="KW-0830">Ubiquinone</keyword>